<evidence type="ECO:0000313" key="3">
    <source>
        <dbReference type="Proteomes" id="UP000033633"/>
    </source>
</evidence>
<feature type="transmembrane region" description="Helical" evidence="1">
    <location>
        <begin position="6"/>
        <end position="27"/>
    </location>
</feature>
<gene>
    <name evidence="2" type="ORF">KY46_03180</name>
</gene>
<feature type="transmembrane region" description="Helical" evidence="1">
    <location>
        <begin position="76"/>
        <end position="93"/>
    </location>
</feature>
<evidence type="ECO:0000256" key="1">
    <source>
        <dbReference type="SAM" id="Phobius"/>
    </source>
</evidence>
<comment type="caution">
    <text evidence="2">The sequence shown here is derived from an EMBL/GenBank/DDBJ whole genome shotgun (WGS) entry which is preliminary data.</text>
</comment>
<keyword evidence="1" id="KW-1133">Transmembrane helix</keyword>
<dbReference type="EMBL" id="JWYV01000002">
    <property type="protein sequence ID" value="KKD00833.1"/>
    <property type="molecule type" value="Genomic_DNA"/>
</dbReference>
<dbReference type="AlphaFoldDB" id="A0A0F5VFJ6"/>
<keyword evidence="1" id="KW-0812">Transmembrane</keyword>
<dbReference type="Proteomes" id="UP000033633">
    <property type="component" value="Unassembled WGS sequence"/>
</dbReference>
<protein>
    <recommendedName>
        <fullName evidence="4">Universal stress protein B</fullName>
    </recommendedName>
</protein>
<dbReference type="OrthoDB" id="9947067at2"/>
<keyword evidence="1" id="KW-0472">Membrane</keyword>
<organism evidence="2 3">
    <name type="scientific">Photobacterium halotolerans</name>
    <dbReference type="NCBI Taxonomy" id="265726"/>
    <lineage>
        <taxon>Bacteria</taxon>
        <taxon>Pseudomonadati</taxon>
        <taxon>Pseudomonadota</taxon>
        <taxon>Gammaproteobacteria</taxon>
        <taxon>Vibrionales</taxon>
        <taxon>Vibrionaceae</taxon>
        <taxon>Photobacterium</taxon>
    </lineage>
</organism>
<name>A0A0F5VFJ6_9GAMM</name>
<dbReference type="RefSeq" id="WP_046219199.1">
    <property type="nucleotide sequence ID" value="NZ_JWYV01000002.1"/>
</dbReference>
<evidence type="ECO:0000313" key="2">
    <source>
        <dbReference type="EMBL" id="KKD00833.1"/>
    </source>
</evidence>
<reference evidence="2 3" key="1">
    <citation type="submission" date="2014-12" db="EMBL/GenBank/DDBJ databases">
        <title>Mercury Reductase activity and rhizosphere competence traits in the genome of root associated Photobacterium halotolerans MELD1.</title>
        <authorList>
            <person name="Mathew D.C."/>
            <person name="Huang C.-C."/>
        </authorList>
    </citation>
    <scope>NUCLEOTIDE SEQUENCE [LARGE SCALE GENOMIC DNA]</scope>
    <source>
        <strain evidence="2 3">MELD1</strain>
    </source>
</reference>
<keyword evidence="3" id="KW-1185">Reference proteome</keyword>
<evidence type="ECO:0008006" key="4">
    <source>
        <dbReference type="Google" id="ProtNLM"/>
    </source>
</evidence>
<proteinExistence type="predicted"/>
<accession>A0A0F5VFJ6</accession>
<sequence length="94" mass="10866">MVTFLIILGFVFTVVLAFRGVILANMLQYQLGVKKGAIEVYYIVQVEAFTTGDSIFNLDNDNKLELYRSCINNIRYMYFAIFIVVLLIFIHELT</sequence>
<dbReference type="PATRIC" id="fig|265726.11.peg.1979"/>